<dbReference type="PANTHER" id="PTHR23501:SF187">
    <property type="entry name" value="MAJOR FACILITATOR SUPERFAMILY (MFS) PROFILE DOMAIN-CONTAINING PROTEIN"/>
    <property type="match status" value="1"/>
</dbReference>
<feature type="transmembrane region" description="Helical" evidence="7">
    <location>
        <begin position="40"/>
        <end position="61"/>
    </location>
</feature>
<organism evidence="9 10">
    <name type="scientific">Diatrype stigma</name>
    <dbReference type="NCBI Taxonomy" id="117547"/>
    <lineage>
        <taxon>Eukaryota</taxon>
        <taxon>Fungi</taxon>
        <taxon>Dikarya</taxon>
        <taxon>Ascomycota</taxon>
        <taxon>Pezizomycotina</taxon>
        <taxon>Sordariomycetes</taxon>
        <taxon>Xylariomycetidae</taxon>
        <taxon>Xylariales</taxon>
        <taxon>Diatrypaceae</taxon>
        <taxon>Diatrype</taxon>
    </lineage>
</organism>
<keyword evidence="6" id="KW-0325">Glycoprotein</keyword>
<dbReference type="Pfam" id="PF07690">
    <property type="entry name" value="MFS_1"/>
    <property type="match status" value="1"/>
</dbReference>
<evidence type="ECO:0000313" key="9">
    <source>
        <dbReference type="EMBL" id="KAK7740648.1"/>
    </source>
</evidence>
<evidence type="ECO:0000256" key="7">
    <source>
        <dbReference type="SAM" id="Phobius"/>
    </source>
</evidence>
<dbReference type="AlphaFoldDB" id="A0AAN9YEN7"/>
<name>A0AAN9YEN7_9PEZI</name>
<evidence type="ECO:0000313" key="10">
    <source>
        <dbReference type="Proteomes" id="UP001320420"/>
    </source>
</evidence>
<dbReference type="InterPro" id="IPR036259">
    <property type="entry name" value="MFS_trans_sf"/>
</dbReference>
<feature type="domain" description="Major facilitator superfamily (MFS) profile" evidence="8">
    <location>
        <begin position="1"/>
        <end position="139"/>
    </location>
</feature>
<feature type="non-terminal residue" evidence="9">
    <location>
        <position position="1"/>
    </location>
</feature>
<evidence type="ECO:0000256" key="2">
    <source>
        <dbReference type="ARBA" id="ARBA00022448"/>
    </source>
</evidence>
<evidence type="ECO:0000256" key="1">
    <source>
        <dbReference type="ARBA" id="ARBA00004141"/>
    </source>
</evidence>
<feature type="transmembrane region" description="Helical" evidence="7">
    <location>
        <begin position="102"/>
        <end position="124"/>
    </location>
</feature>
<dbReference type="Proteomes" id="UP001320420">
    <property type="component" value="Unassembled WGS sequence"/>
</dbReference>
<keyword evidence="5 7" id="KW-0472">Membrane</keyword>
<evidence type="ECO:0000256" key="3">
    <source>
        <dbReference type="ARBA" id="ARBA00022692"/>
    </source>
</evidence>
<protein>
    <recommendedName>
        <fullName evidence="8">Major facilitator superfamily (MFS) profile domain-containing protein</fullName>
    </recommendedName>
</protein>
<dbReference type="EMBL" id="JAKJXP020000165">
    <property type="protein sequence ID" value="KAK7740648.1"/>
    <property type="molecule type" value="Genomic_DNA"/>
</dbReference>
<keyword evidence="2" id="KW-0813">Transport</keyword>
<dbReference type="InterPro" id="IPR020846">
    <property type="entry name" value="MFS_dom"/>
</dbReference>
<accession>A0AAN9YEN7</accession>
<proteinExistence type="predicted"/>
<comment type="subcellular location">
    <subcellularLocation>
        <location evidence="1">Membrane</location>
        <topology evidence="1">Multi-pass membrane protein</topology>
    </subcellularLocation>
</comment>
<dbReference type="PROSITE" id="PS50850">
    <property type="entry name" value="MFS"/>
    <property type="match status" value="1"/>
</dbReference>
<dbReference type="Gene3D" id="1.20.1720.10">
    <property type="entry name" value="Multidrug resistance protein D"/>
    <property type="match status" value="1"/>
</dbReference>
<dbReference type="PANTHER" id="PTHR23501">
    <property type="entry name" value="MAJOR FACILITATOR SUPERFAMILY"/>
    <property type="match status" value="1"/>
</dbReference>
<keyword evidence="10" id="KW-1185">Reference proteome</keyword>
<dbReference type="GO" id="GO:0022857">
    <property type="term" value="F:transmembrane transporter activity"/>
    <property type="evidence" value="ECO:0007669"/>
    <property type="project" value="InterPro"/>
</dbReference>
<evidence type="ECO:0000259" key="8">
    <source>
        <dbReference type="PROSITE" id="PS50850"/>
    </source>
</evidence>
<feature type="transmembrane region" description="Helical" evidence="7">
    <location>
        <begin position="16"/>
        <end position="34"/>
    </location>
</feature>
<keyword evidence="4 7" id="KW-1133">Transmembrane helix</keyword>
<evidence type="ECO:0000256" key="6">
    <source>
        <dbReference type="ARBA" id="ARBA00023180"/>
    </source>
</evidence>
<feature type="transmembrane region" description="Helical" evidence="7">
    <location>
        <begin position="73"/>
        <end position="96"/>
    </location>
</feature>
<dbReference type="SUPFAM" id="SSF103473">
    <property type="entry name" value="MFS general substrate transporter"/>
    <property type="match status" value="1"/>
</dbReference>
<evidence type="ECO:0000256" key="4">
    <source>
        <dbReference type="ARBA" id="ARBA00022989"/>
    </source>
</evidence>
<reference evidence="9 10" key="1">
    <citation type="submission" date="2024-02" db="EMBL/GenBank/DDBJ databases">
        <title>De novo assembly and annotation of 12 fungi associated with fruit tree decline syndrome in Ontario, Canada.</title>
        <authorList>
            <person name="Sulman M."/>
            <person name="Ellouze W."/>
            <person name="Ilyukhin E."/>
        </authorList>
    </citation>
    <scope>NUCLEOTIDE SEQUENCE [LARGE SCALE GENOMIC DNA]</scope>
    <source>
        <strain evidence="9 10">M11/M66-122</strain>
    </source>
</reference>
<gene>
    <name evidence="9" type="ORF">SLS62_011045</name>
</gene>
<dbReference type="GO" id="GO:0005886">
    <property type="term" value="C:plasma membrane"/>
    <property type="evidence" value="ECO:0007669"/>
    <property type="project" value="TreeGrafter"/>
</dbReference>
<keyword evidence="3 7" id="KW-0812">Transmembrane</keyword>
<dbReference type="InterPro" id="IPR011701">
    <property type="entry name" value="MFS"/>
</dbReference>
<comment type="caution">
    <text evidence="9">The sequence shown here is derived from an EMBL/GenBank/DDBJ whole genome shotgun (WGS) entry which is preliminary data.</text>
</comment>
<sequence>PFYGQLANVFGRRNPFFVSLALFLVGSGLAGGAHNASTLIAARVIQGLGSAGLYVLPEIIMCDIVPPRHRGPYLSSLLSTAALGTTVGPIIGGALAQANWRWIFWINLPVVAVGTVCMIVLLEVKYARSQTWRVALSRD</sequence>
<evidence type="ECO:0000256" key="5">
    <source>
        <dbReference type="ARBA" id="ARBA00023136"/>
    </source>
</evidence>
<dbReference type="PRINTS" id="PR01036">
    <property type="entry name" value="TCRTETB"/>
</dbReference>